<sequence length="80" mass="8154">MRVAVAVAAADEPEDTETEALSCWRPGVVPLNATVATPDRVVPLAENVPGGAEKLTGGPSAAAAPFTVTWALSDRAEPTL</sequence>
<gene>
    <name evidence="1" type="ORF">GR212_36650</name>
</gene>
<proteinExistence type="predicted"/>
<accession>A0A6L9UI55</accession>
<protein>
    <submittedName>
        <fullName evidence="1">Uncharacterized protein</fullName>
    </submittedName>
</protein>
<evidence type="ECO:0000313" key="1">
    <source>
        <dbReference type="EMBL" id="NEI75059.1"/>
    </source>
</evidence>
<name>A0A6L9UI55_9HYPH</name>
<reference evidence="1 2" key="1">
    <citation type="submission" date="2019-12" db="EMBL/GenBank/DDBJ databases">
        <title>Rhizobium genotypes associated with high levels of biological nitrogen fixation by grain legumes in a temperate-maritime cropping system.</title>
        <authorList>
            <person name="Maluk M."/>
            <person name="Francesc Ferrando Molina F."/>
            <person name="Lopez Del Egido L."/>
            <person name="Lafos M."/>
            <person name="Langarica-Fuentes A."/>
            <person name="Gebre Yohannes G."/>
            <person name="Young M.W."/>
            <person name="Martin P."/>
            <person name="Gantlett R."/>
            <person name="Kenicer G."/>
            <person name="Hawes C."/>
            <person name="Begg G.S."/>
            <person name="Quilliam R.S."/>
            <person name="Squire G.R."/>
            <person name="Poole P.S."/>
            <person name="Young P.W."/>
            <person name="Iannetta P.M."/>
            <person name="James E.K."/>
        </authorList>
    </citation>
    <scope>NUCLEOTIDE SEQUENCE [LARGE SCALE GENOMIC DNA]</scope>
    <source>
        <strain evidence="1 2">JHI1118</strain>
    </source>
</reference>
<dbReference type="Proteomes" id="UP000483035">
    <property type="component" value="Unassembled WGS sequence"/>
</dbReference>
<evidence type="ECO:0000313" key="2">
    <source>
        <dbReference type="Proteomes" id="UP000483035"/>
    </source>
</evidence>
<organism evidence="1 2">
    <name type="scientific">Rhizobium lusitanum</name>
    <dbReference type="NCBI Taxonomy" id="293958"/>
    <lineage>
        <taxon>Bacteria</taxon>
        <taxon>Pseudomonadati</taxon>
        <taxon>Pseudomonadota</taxon>
        <taxon>Alphaproteobacteria</taxon>
        <taxon>Hyphomicrobiales</taxon>
        <taxon>Rhizobiaceae</taxon>
        <taxon>Rhizobium/Agrobacterium group</taxon>
        <taxon>Rhizobium</taxon>
    </lineage>
</organism>
<dbReference type="EMBL" id="WUEY01000083">
    <property type="protein sequence ID" value="NEI75059.1"/>
    <property type="molecule type" value="Genomic_DNA"/>
</dbReference>
<comment type="caution">
    <text evidence="1">The sequence shown here is derived from an EMBL/GenBank/DDBJ whole genome shotgun (WGS) entry which is preliminary data.</text>
</comment>
<dbReference type="AlphaFoldDB" id="A0A6L9UI55"/>